<reference evidence="4" key="1">
    <citation type="submission" date="2016-10" db="EMBL/GenBank/DDBJ databases">
        <authorList>
            <person name="Varghese N."/>
            <person name="Submissions S."/>
        </authorList>
    </citation>
    <scope>NUCLEOTIDE SEQUENCE [LARGE SCALE GENOMIC DNA]</scope>
    <source>
        <strain evidence="4">930I</strain>
    </source>
</reference>
<keyword evidence="4" id="KW-1185">Reference proteome</keyword>
<dbReference type="AlphaFoldDB" id="A0A1G7UXX2"/>
<dbReference type="SUPFAM" id="SSF103088">
    <property type="entry name" value="OmpA-like"/>
    <property type="match status" value="1"/>
</dbReference>
<dbReference type="InterPro" id="IPR006665">
    <property type="entry name" value="OmpA-like"/>
</dbReference>
<dbReference type="CDD" id="cd07185">
    <property type="entry name" value="OmpA_C-like"/>
    <property type="match status" value="1"/>
</dbReference>
<accession>A0A1G7UXX2</accession>
<proteinExistence type="predicted"/>
<dbReference type="Pfam" id="PF00691">
    <property type="entry name" value="OmpA"/>
    <property type="match status" value="1"/>
</dbReference>
<name>A0A1G7UXX2_9PROT</name>
<gene>
    <name evidence="3" type="ORF">SAMN05421742_101469</name>
</gene>
<protein>
    <submittedName>
        <fullName evidence="3">OmpA family protein</fullName>
    </submittedName>
</protein>
<dbReference type="InterPro" id="IPR050330">
    <property type="entry name" value="Bact_OuterMem_StrucFunc"/>
</dbReference>
<dbReference type="Gene3D" id="3.30.1330.60">
    <property type="entry name" value="OmpA-like domain"/>
    <property type="match status" value="1"/>
</dbReference>
<dbReference type="PANTHER" id="PTHR30329:SF21">
    <property type="entry name" value="LIPOPROTEIN YIAD-RELATED"/>
    <property type="match status" value="1"/>
</dbReference>
<dbReference type="STRING" id="83401.SAMN05421742_101469"/>
<evidence type="ECO:0000313" key="3">
    <source>
        <dbReference type="EMBL" id="SDG52346.1"/>
    </source>
</evidence>
<organism evidence="3 4">
    <name type="scientific">Roseospirillum parvum</name>
    <dbReference type="NCBI Taxonomy" id="83401"/>
    <lineage>
        <taxon>Bacteria</taxon>
        <taxon>Pseudomonadati</taxon>
        <taxon>Pseudomonadota</taxon>
        <taxon>Alphaproteobacteria</taxon>
        <taxon>Rhodospirillales</taxon>
        <taxon>Rhodospirillaceae</taxon>
        <taxon>Roseospirillum</taxon>
    </lineage>
</organism>
<dbReference type="PANTHER" id="PTHR30329">
    <property type="entry name" value="STATOR ELEMENT OF FLAGELLAR MOTOR COMPLEX"/>
    <property type="match status" value="1"/>
</dbReference>
<evidence type="ECO:0000313" key="4">
    <source>
        <dbReference type="Proteomes" id="UP000217076"/>
    </source>
</evidence>
<dbReference type="RefSeq" id="WP_176787537.1">
    <property type="nucleotide sequence ID" value="NZ_FNCV01000001.1"/>
</dbReference>
<dbReference type="InterPro" id="IPR036737">
    <property type="entry name" value="OmpA-like_sf"/>
</dbReference>
<dbReference type="Proteomes" id="UP000217076">
    <property type="component" value="Unassembled WGS sequence"/>
</dbReference>
<dbReference type="EMBL" id="FNCV01000001">
    <property type="protein sequence ID" value="SDG52346.1"/>
    <property type="molecule type" value="Genomic_DNA"/>
</dbReference>
<evidence type="ECO:0000256" key="1">
    <source>
        <dbReference type="PROSITE-ProRule" id="PRU00473"/>
    </source>
</evidence>
<feature type="domain" description="OmpA-like" evidence="2">
    <location>
        <begin position="24"/>
        <end position="144"/>
    </location>
</feature>
<dbReference type="GO" id="GO:0016020">
    <property type="term" value="C:membrane"/>
    <property type="evidence" value="ECO:0007669"/>
    <property type="project" value="UniProtKB-UniRule"/>
</dbReference>
<evidence type="ECO:0000259" key="2">
    <source>
        <dbReference type="PROSITE" id="PS51123"/>
    </source>
</evidence>
<sequence>MTRRLFGLALIVLATGAVLGTHWLGNLASTQRLTVPFARGTELTAEGRTAIERAVVFLTEHPRHHASVVGHSGTLGDADSNRLLSQQRAEAVADRLIAAGIDRARLTTAGIGGSEPLPRRDDEPTLAYQGRLARVVVTLVHPAPWN</sequence>
<keyword evidence="1" id="KW-0472">Membrane</keyword>
<dbReference type="PROSITE" id="PS51123">
    <property type="entry name" value="OMPA_2"/>
    <property type="match status" value="1"/>
</dbReference>